<evidence type="ECO:0000256" key="2">
    <source>
        <dbReference type="ARBA" id="ARBA00022679"/>
    </source>
</evidence>
<dbReference type="AlphaFoldDB" id="A0A2A6BT33"/>
<dbReference type="Gene3D" id="2.30.30.40">
    <property type="entry name" value="SH3 Domains"/>
    <property type="match status" value="1"/>
</dbReference>
<organism evidence="9 10">
    <name type="scientific">Pristionchus pacificus</name>
    <name type="common">Parasitic nematode worm</name>
    <dbReference type="NCBI Taxonomy" id="54126"/>
    <lineage>
        <taxon>Eukaryota</taxon>
        <taxon>Metazoa</taxon>
        <taxon>Ecdysozoa</taxon>
        <taxon>Nematoda</taxon>
        <taxon>Chromadorea</taxon>
        <taxon>Rhabditida</taxon>
        <taxon>Rhabditina</taxon>
        <taxon>Diplogasteromorpha</taxon>
        <taxon>Diplogasteroidea</taxon>
        <taxon>Neodiplogasteridae</taxon>
        <taxon>Pristionchus</taxon>
    </lineage>
</organism>
<dbReference type="SMART" id="SM00252">
    <property type="entry name" value="SH2"/>
    <property type="match status" value="1"/>
</dbReference>
<dbReference type="SUPFAM" id="SSF50044">
    <property type="entry name" value="SH3-domain"/>
    <property type="match status" value="1"/>
</dbReference>
<accession>A0A2A6BT33</accession>
<dbReference type="Gene3D" id="1.10.510.10">
    <property type="entry name" value="Transferase(Phosphotransferase) domain 1"/>
    <property type="match status" value="1"/>
</dbReference>
<reference evidence="10" key="1">
    <citation type="journal article" date="2008" name="Nat. Genet.">
        <title>The Pristionchus pacificus genome provides a unique perspective on nematode lifestyle and parasitism.</title>
        <authorList>
            <person name="Dieterich C."/>
            <person name="Clifton S.W."/>
            <person name="Schuster L.N."/>
            <person name="Chinwalla A."/>
            <person name="Delehaunty K."/>
            <person name="Dinkelacker I."/>
            <person name="Fulton L."/>
            <person name="Fulton R."/>
            <person name="Godfrey J."/>
            <person name="Minx P."/>
            <person name="Mitreva M."/>
            <person name="Roeseler W."/>
            <person name="Tian H."/>
            <person name="Witte H."/>
            <person name="Yang S.P."/>
            <person name="Wilson R.K."/>
            <person name="Sommer R.J."/>
        </authorList>
    </citation>
    <scope>NUCLEOTIDE SEQUENCE [LARGE SCALE GENOMIC DNA]</scope>
    <source>
        <strain evidence="10">PS312</strain>
    </source>
</reference>
<dbReference type="InterPro" id="IPR008266">
    <property type="entry name" value="Tyr_kinase_AS"/>
</dbReference>
<evidence type="ECO:0000256" key="8">
    <source>
        <dbReference type="RuleBase" id="RU362096"/>
    </source>
</evidence>
<keyword evidence="4 8" id="KW-0418">Kinase</keyword>
<keyword evidence="3 8" id="KW-0547">Nucleotide-binding</keyword>
<dbReference type="Gene3D" id="3.30.505.10">
    <property type="entry name" value="SH2 domain"/>
    <property type="match status" value="1"/>
</dbReference>
<keyword evidence="6 8" id="KW-0829">Tyrosine-protein kinase</keyword>
<dbReference type="Pfam" id="PF00017">
    <property type="entry name" value="SH2"/>
    <property type="match status" value="1"/>
</dbReference>
<dbReference type="InterPro" id="IPR000980">
    <property type="entry name" value="SH2"/>
</dbReference>
<dbReference type="SUPFAM" id="SSF55550">
    <property type="entry name" value="SH2 domain"/>
    <property type="match status" value="1"/>
</dbReference>
<dbReference type="PANTHER" id="PTHR24418">
    <property type="entry name" value="TYROSINE-PROTEIN KINASE"/>
    <property type="match status" value="1"/>
</dbReference>
<dbReference type="Pfam" id="PF07714">
    <property type="entry name" value="PK_Tyr_Ser-Thr"/>
    <property type="match status" value="1"/>
</dbReference>
<dbReference type="EnsemblMetazoa" id="PPA37349.1">
    <property type="protein sequence ID" value="PPA37349.1"/>
    <property type="gene ID" value="WBGene00275718"/>
</dbReference>
<name>A0A2A6BT33_PRIPA</name>
<dbReference type="EC" id="2.7.10.2" evidence="8"/>
<dbReference type="GO" id="GO:0005524">
    <property type="term" value="F:ATP binding"/>
    <property type="evidence" value="ECO:0007669"/>
    <property type="project" value="UniProtKB-UniRule"/>
</dbReference>
<dbReference type="InterPro" id="IPR001245">
    <property type="entry name" value="Ser-Thr/Tyr_kinase_cat_dom"/>
</dbReference>
<dbReference type="InterPro" id="IPR011009">
    <property type="entry name" value="Kinase-like_dom_sf"/>
</dbReference>
<dbReference type="CDD" id="cd00173">
    <property type="entry name" value="SH2"/>
    <property type="match status" value="1"/>
</dbReference>
<dbReference type="SUPFAM" id="SSF56112">
    <property type="entry name" value="Protein kinase-like (PK-like)"/>
    <property type="match status" value="1"/>
</dbReference>
<dbReference type="CDD" id="cd00192">
    <property type="entry name" value="PTKc"/>
    <property type="match status" value="1"/>
</dbReference>
<evidence type="ECO:0000313" key="9">
    <source>
        <dbReference type="EnsemblMetazoa" id="PPA37349.1"/>
    </source>
</evidence>
<evidence type="ECO:0000256" key="3">
    <source>
        <dbReference type="ARBA" id="ARBA00022741"/>
    </source>
</evidence>
<dbReference type="InterPro" id="IPR036860">
    <property type="entry name" value="SH2_dom_sf"/>
</dbReference>
<evidence type="ECO:0000256" key="6">
    <source>
        <dbReference type="ARBA" id="ARBA00023137"/>
    </source>
</evidence>
<dbReference type="GO" id="GO:0005886">
    <property type="term" value="C:plasma membrane"/>
    <property type="evidence" value="ECO:0000318"/>
    <property type="project" value="GO_Central"/>
</dbReference>
<sequence>MTECMSDRDSIYTPASSVPSISGTLSRVTLRERALAFACRVVARTNESRERLKALHDHAPTNTRKFLAFKKDDEFELIDAMKHDGWWLAKHLVTKKKGLVPSSFVARECDIEMLEWCSIDCSRADAEKELNETKYAPGTFIIRPSSTNRNYSQALSLSIKSGRENAEGQAIIHHYEIERKEGQMRIKFHMKDEYIEVAFPSLTKLVKYYARYPSAVRPRLTYSVKKNIDAWEIDISEIDNGALVGTGHFGQVSKATLDGRSVAVKRLVLDGNEENMELLAAEYTKEAATARRLSHENIVRIIGVCTTEIGKRFFYIVTEFLSGGDLRDYLERFAKETAPELSNKQYLEIARKIASAMAHLETNKIVHRDLAARNVLVGESLDIIKLADFGLARPLDEKTYYRSQRTEFPFKWTAPEAWVLHGPDKSVIQEGKSSSASDVWSFAIVLWEIYSMGAVPYGAKLNHDIFEYLKEKDNIPLERPEKCPENTIYDELMCRCWSREASERPTFAAILTLLEDYSNLEMGVE</sequence>
<keyword evidence="2 8" id="KW-0808">Transferase</keyword>
<dbReference type="SMART" id="SM00326">
    <property type="entry name" value="SH3"/>
    <property type="match status" value="1"/>
</dbReference>
<evidence type="ECO:0000256" key="7">
    <source>
        <dbReference type="ARBA" id="ARBA00051245"/>
    </source>
</evidence>
<reference evidence="9" key="2">
    <citation type="submission" date="2022-06" db="UniProtKB">
        <authorList>
            <consortium name="EnsemblMetazoa"/>
        </authorList>
    </citation>
    <scope>IDENTIFICATION</scope>
    <source>
        <strain evidence="9">PS312</strain>
    </source>
</reference>
<proteinExistence type="inferred from homology"/>
<comment type="similarity">
    <text evidence="8">Belongs to the protein kinase superfamily. Tyr protein kinase family.</text>
</comment>
<accession>A0A8R1US11</accession>
<dbReference type="Proteomes" id="UP000005239">
    <property type="component" value="Unassembled WGS sequence"/>
</dbReference>
<keyword evidence="1" id="KW-0728">SH3 domain</keyword>
<dbReference type="InterPro" id="IPR050198">
    <property type="entry name" value="Non-receptor_tyrosine_kinases"/>
</dbReference>
<dbReference type="InterPro" id="IPR020635">
    <property type="entry name" value="Tyr_kinase_cat_dom"/>
</dbReference>
<gene>
    <name evidence="9" type="primary">WBGene00275718</name>
</gene>
<dbReference type="GO" id="GO:0004715">
    <property type="term" value="F:non-membrane spanning protein tyrosine kinase activity"/>
    <property type="evidence" value="ECO:0000318"/>
    <property type="project" value="GO_Central"/>
</dbReference>
<dbReference type="InterPro" id="IPR036028">
    <property type="entry name" value="SH3-like_dom_sf"/>
</dbReference>
<dbReference type="PROSITE" id="PS50001">
    <property type="entry name" value="SH2"/>
    <property type="match status" value="1"/>
</dbReference>
<dbReference type="InterPro" id="IPR000719">
    <property type="entry name" value="Prot_kinase_dom"/>
</dbReference>
<comment type="catalytic activity">
    <reaction evidence="7 8">
        <text>L-tyrosyl-[protein] + ATP = O-phospho-L-tyrosyl-[protein] + ADP + H(+)</text>
        <dbReference type="Rhea" id="RHEA:10596"/>
        <dbReference type="Rhea" id="RHEA-COMP:10136"/>
        <dbReference type="Rhea" id="RHEA-COMP:20101"/>
        <dbReference type="ChEBI" id="CHEBI:15378"/>
        <dbReference type="ChEBI" id="CHEBI:30616"/>
        <dbReference type="ChEBI" id="CHEBI:46858"/>
        <dbReference type="ChEBI" id="CHEBI:61978"/>
        <dbReference type="ChEBI" id="CHEBI:456216"/>
        <dbReference type="EC" id="2.7.10.2"/>
    </reaction>
</comment>
<dbReference type="PROSITE" id="PS00107">
    <property type="entry name" value="PROTEIN_KINASE_ATP"/>
    <property type="match status" value="1"/>
</dbReference>
<dbReference type="InterPro" id="IPR017441">
    <property type="entry name" value="Protein_kinase_ATP_BS"/>
</dbReference>
<dbReference type="PROSITE" id="PS00109">
    <property type="entry name" value="PROTEIN_KINASE_TYR"/>
    <property type="match status" value="1"/>
</dbReference>
<dbReference type="PRINTS" id="PR00401">
    <property type="entry name" value="SH2DOMAIN"/>
</dbReference>
<keyword evidence="10" id="KW-1185">Reference proteome</keyword>
<dbReference type="InterPro" id="IPR001452">
    <property type="entry name" value="SH3_domain"/>
</dbReference>
<dbReference type="PRINTS" id="PR00109">
    <property type="entry name" value="TYRKINASE"/>
</dbReference>
<evidence type="ECO:0000256" key="4">
    <source>
        <dbReference type="ARBA" id="ARBA00022777"/>
    </source>
</evidence>
<dbReference type="OrthoDB" id="635774at2759"/>
<dbReference type="Pfam" id="PF00018">
    <property type="entry name" value="SH3_1"/>
    <property type="match status" value="1"/>
</dbReference>
<dbReference type="PROSITE" id="PS50011">
    <property type="entry name" value="PROTEIN_KINASE_DOM"/>
    <property type="match status" value="1"/>
</dbReference>
<keyword evidence="5 8" id="KW-0067">ATP-binding</keyword>
<dbReference type="SMART" id="SM00219">
    <property type="entry name" value="TyrKc"/>
    <property type="match status" value="1"/>
</dbReference>
<evidence type="ECO:0000313" key="10">
    <source>
        <dbReference type="Proteomes" id="UP000005239"/>
    </source>
</evidence>
<dbReference type="PROSITE" id="PS50002">
    <property type="entry name" value="SH3"/>
    <property type="match status" value="1"/>
</dbReference>
<evidence type="ECO:0000256" key="1">
    <source>
        <dbReference type="ARBA" id="ARBA00022443"/>
    </source>
</evidence>
<protein>
    <recommendedName>
        <fullName evidence="8">Tyrosine-protein kinase</fullName>
        <ecNumber evidence="8">2.7.10.2</ecNumber>
    </recommendedName>
</protein>
<evidence type="ECO:0000256" key="5">
    <source>
        <dbReference type="ARBA" id="ARBA00022840"/>
    </source>
</evidence>